<evidence type="ECO:0000256" key="2">
    <source>
        <dbReference type="SAM" id="Phobius"/>
    </source>
</evidence>
<feature type="region of interest" description="Disordered" evidence="1">
    <location>
        <begin position="1127"/>
        <end position="1169"/>
    </location>
</feature>
<organism evidence="3">
    <name type="scientific">Chromera velia CCMP2878</name>
    <dbReference type="NCBI Taxonomy" id="1169474"/>
    <lineage>
        <taxon>Eukaryota</taxon>
        <taxon>Sar</taxon>
        <taxon>Alveolata</taxon>
        <taxon>Colpodellida</taxon>
        <taxon>Chromeraceae</taxon>
        <taxon>Chromera</taxon>
    </lineage>
</organism>
<feature type="transmembrane region" description="Helical" evidence="2">
    <location>
        <begin position="924"/>
        <end position="952"/>
    </location>
</feature>
<feature type="region of interest" description="Disordered" evidence="1">
    <location>
        <begin position="404"/>
        <end position="476"/>
    </location>
</feature>
<feature type="transmembrane region" description="Helical" evidence="2">
    <location>
        <begin position="852"/>
        <end position="876"/>
    </location>
</feature>
<feature type="transmembrane region" description="Helical" evidence="2">
    <location>
        <begin position="896"/>
        <end position="912"/>
    </location>
</feature>
<keyword evidence="2" id="KW-0472">Membrane</keyword>
<dbReference type="PhylomeDB" id="A0A0G4GHT2"/>
<dbReference type="VEuPathDB" id="CryptoDB:Cvel_4725"/>
<dbReference type="GO" id="GO:0019825">
    <property type="term" value="F:oxygen binding"/>
    <property type="evidence" value="ECO:0007669"/>
    <property type="project" value="InterPro"/>
</dbReference>
<name>A0A0G4GHT2_9ALVE</name>
<dbReference type="EMBL" id="CDMZ01001226">
    <property type="protein sequence ID" value="CEM29307.1"/>
    <property type="molecule type" value="Genomic_DNA"/>
</dbReference>
<feature type="region of interest" description="Disordered" evidence="1">
    <location>
        <begin position="1"/>
        <end position="96"/>
    </location>
</feature>
<evidence type="ECO:0000313" key="3">
    <source>
        <dbReference type="EMBL" id="CEM29307.1"/>
    </source>
</evidence>
<dbReference type="GO" id="GO:0020037">
    <property type="term" value="F:heme binding"/>
    <property type="evidence" value="ECO:0007669"/>
    <property type="project" value="InterPro"/>
</dbReference>
<feature type="transmembrane region" description="Helical" evidence="2">
    <location>
        <begin position="821"/>
        <end position="840"/>
    </location>
</feature>
<evidence type="ECO:0000256" key="1">
    <source>
        <dbReference type="SAM" id="MobiDB-lite"/>
    </source>
</evidence>
<keyword evidence="2" id="KW-0812">Transmembrane</keyword>
<dbReference type="InterPro" id="IPR009050">
    <property type="entry name" value="Globin-like_sf"/>
</dbReference>
<dbReference type="AlphaFoldDB" id="A0A0G4GHT2"/>
<dbReference type="SUPFAM" id="SSF46458">
    <property type="entry name" value="Globin-like"/>
    <property type="match status" value="2"/>
</dbReference>
<protein>
    <submittedName>
        <fullName evidence="3">Uncharacterized protein</fullName>
    </submittedName>
</protein>
<feature type="compositionally biased region" description="Gly residues" evidence="1">
    <location>
        <begin position="1148"/>
        <end position="1158"/>
    </location>
</feature>
<sequence>MEEGQPYQRGLFRKPSIANLQLLARPDQDEEKPEPKRRASVAYQKGESKNLTEEDASSSAKESTSDAEGGRPTLNKSHSEGRSSASSRDGDDGNISESDYGLLREVVLDSFKRALKASTSKQSVGSLAGRTVMSRALTEMLSYIAMYGTDPETLQKGIQWLALRHVHYSASPHLFNYFQQAMMYSLEQLLGDLWSDQFERAWQWAFTNVATLLLQWIVLMKERMELINSDWKNIEDSLGLDAFSAKVAANLMAVRAALAQDIVALIGFLVNSINDTVKLSIFPVIIDSLSEITGRSWDDKREDAWKWLLTMAAEDKALMWTPEDGRVLLQSWSVVERKVLADMGLEADGTNRQPSVDGSADSIDSVEQFLQQRQREVKSTETTSTVKIGVQFQPDQVEMVEIPDDEVEPEKEGPSASLSFGGDQKLQLPGVRSQKKKTTGLFGKNLRRSDTGRTSQQNMGGGGGGGGGGGANLDGIEDPAQRLAERLEKGPKVNTAVANYLAKKFFPTLLGEAPTQRQIWVKNIDTGYSEMFKNVLNRLFAYWEEPDKIWVEDAELGLEHVSFSVTCNSLLPFGKVLQDLFANICKEEWTAEFRTVWSKVWALTALGRRKWLFYVEELWGNPRMELPDKTKDSEWQAGLIGKNTNAKSKEEDNFVPLYSSLSEGLLPQIAINGNHDASSHPLVQFIAGKKWELLASRPFWFHQMLTLATVLSFSLGYLWLTDVGLTPVAFGCRIASWSLGLCLLGVGAYRCCVQYRRGLTTKVFAGVRVSFELPFHLYSVTDVMRLVAVIVLMAEAGQELANGEKLGGEISAKRGDGVSRAYSVEFIQASITGFILWATVADMFVASHSTMVFIYTFGAMFHFTLQYLVLLALLLIGFGQGMTELVRESHTEFATLYNSVVTLLAFAGGAYEPDWPYVPTHVQILLYFFVFLVLIIFMTSLSAALTALTTIISGQARDAAMLSKIQKIVDIEYSTSYDKLDRIHKSLPFDEKCTFDQVRSIAPDRGMTAYFPMRWHASRMRGGRVDVYDSEEGDDDAWPAEVSSRMGRGAAGEGGHQGSSVETQLIVAMTHVEKMTAQVLSQGSRCVHAMRSLRRMLKNEGIGGSSSASETMTMSSHVFSLESAMDPNAKVVGGPGTKPSAINKDLNGKGGTKGGLTGKGNKSPTPGKK</sequence>
<gene>
    <name evidence="3" type="ORF">Cvel_4725</name>
</gene>
<feature type="transmembrane region" description="Helical" evidence="2">
    <location>
        <begin position="699"/>
        <end position="720"/>
    </location>
</feature>
<feature type="compositionally biased region" description="Gly residues" evidence="1">
    <location>
        <begin position="459"/>
        <end position="472"/>
    </location>
</feature>
<accession>A0A0G4GHT2</accession>
<dbReference type="InterPro" id="IPR012292">
    <property type="entry name" value="Globin/Proto"/>
</dbReference>
<dbReference type="Gene3D" id="1.10.490.10">
    <property type="entry name" value="Globins"/>
    <property type="match status" value="2"/>
</dbReference>
<keyword evidence="2" id="KW-1133">Transmembrane helix</keyword>
<reference evidence="3" key="1">
    <citation type="submission" date="2014-11" db="EMBL/GenBank/DDBJ databases">
        <authorList>
            <person name="Otto D Thomas"/>
            <person name="Naeem Raeece"/>
        </authorList>
    </citation>
    <scope>NUCLEOTIDE SEQUENCE</scope>
</reference>
<proteinExistence type="predicted"/>